<comment type="caution">
    <text evidence="2">The sequence shown here is derived from an EMBL/GenBank/DDBJ whole genome shotgun (WGS) entry which is preliminary data.</text>
</comment>
<dbReference type="Proteomes" id="UP000033540">
    <property type="component" value="Unassembled WGS sequence"/>
</dbReference>
<dbReference type="Pfam" id="PF04119">
    <property type="entry name" value="HSP9_HSP12"/>
    <property type="match status" value="1"/>
</dbReference>
<dbReference type="InterPro" id="IPR007250">
    <property type="entry name" value="HSP9_HSP12"/>
</dbReference>
<feature type="region of interest" description="Disordered" evidence="1">
    <location>
        <begin position="1"/>
        <end position="89"/>
    </location>
</feature>
<gene>
    <name evidence="2" type="ORF">P875_00095278</name>
</gene>
<dbReference type="Gene3D" id="6.10.280.100">
    <property type="match status" value="1"/>
</dbReference>
<dbReference type="STRING" id="1403190.A0A0F0I7C4"/>
<proteinExistence type="predicted"/>
<dbReference type="AlphaFoldDB" id="A0A0F0I7C4"/>
<evidence type="ECO:0000313" key="3">
    <source>
        <dbReference type="Proteomes" id="UP000033540"/>
    </source>
</evidence>
<accession>A0A0F0I7C4</accession>
<feature type="compositionally biased region" description="Basic and acidic residues" evidence="1">
    <location>
        <begin position="1"/>
        <end position="17"/>
    </location>
</feature>
<dbReference type="EMBL" id="JZEE01000618">
    <property type="protein sequence ID" value="KJK62567.1"/>
    <property type="molecule type" value="Genomic_DNA"/>
</dbReference>
<evidence type="ECO:0000256" key="1">
    <source>
        <dbReference type="SAM" id="MobiDB-lite"/>
    </source>
</evidence>
<feature type="compositionally biased region" description="Basic and acidic residues" evidence="1">
    <location>
        <begin position="76"/>
        <end position="89"/>
    </location>
</feature>
<organism evidence="2 3">
    <name type="scientific">Aspergillus parasiticus (strain ATCC 56775 / NRRL 5862 / SRRC 143 / SU-1)</name>
    <dbReference type="NCBI Taxonomy" id="1403190"/>
    <lineage>
        <taxon>Eukaryota</taxon>
        <taxon>Fungi</taxon>
        <taxon>Dikarya</taxon>
        <taxon>Ascomycota</taxon>
        <taxon>Pezizomycotina</taxon>
        <taxon>Eurotiomycetes</taxon>
        <taxon>Eurotiomycetidae</taxon>
        <taxon>Eurotiales</taxon>
        <taxon>Aspergillaceae</taxon>
        <taxon>Aspergillus</taxon>
        <taxon>Aspergillus subgen. Circumdati</taxon>
    </lineage>
</organism>
<evidence type="ECO:0000313" key="2">
    <source>
        <dbReference type="EMBL" id="KJK62567.1"/>
    </source>
</evidence>
<protein>
    <submittedName>
        <fullName evidence="2">Heat shock protein 9/12</fullName>
    </submittedName>
</protein>
<sequence>MSDTGRKDFSTKAKEELTPDAAKSTQQKVKEGATDIGDRVSRGLQPDDQKSGTQEAFDKGQRVHDNKSHGGTGESILDKAKNAVGLGDH</sequence>
<dbReference type="PIRSF" id="PIRSF002590">
    <property type="entry name" value="HSP9/HSP12_fun"/>
    <property type="match status" value="1"/>
</dbReference>
<dbReference type="OrthoDB" id="2348401at2759"/>
<name>A0A0F0I7C4_ASPPU</name>
<keyword evidence="2" id="KW-0346">Stress response</keyword>
<feature type="compositionally biased region" description="Basic and acidic residues" evidence="1">
    <location>
        <begin position="28"/>
        <end position="68"/>
    </location>
</feature>
<reference evidence="2 3" key="1">
    <citation type="submission" date="2015-02" db="EMBL/GenBank/DDBJ databases">
        <title>Draft genome sequence of Aspergillus parasiticus SU-1.</title>
        <authorList>
            <person name="Yu J."/>
            <person name="Fedorova N."/>
            <person name="Yin Y."/>
            <person name="Losada L."/>
            <person name="Zafar N."/>
            <person name="Taujale R."/>
            <person name="Ehrlich K.C."/>
            <person name="Bhatnagar D."/>
            <person name="Cleveland T.E."/>
            <person name="Bennett J.W."/>
            <person name="Nierman W.C."/>
        </authorList>
    </citation>
    <scope>NUCLEOTIDE SEQUENCE [LARGE SCALE GENOMIC DNA]</scope>
    <source>
        <strain evidence="3">ATCC 56775 / NRRL 5862 / SRRC 143 / SU-1</strain>
    </source>
</reference>